<dbReference type="PANTHER" id="PTHR12526:SF629">
    <property type="entry name" value="TEICHURONIC ACID BIOSYNTHESIS GLYCOSYLTRANSFERASE TUAH-RELATED"/>
    <property type="match status" value="1"/>
</dbReference>
<dbReference type="STRING" id="670154.SAMN04488002_3711"/>
<dbReference type="Proteomes" id="UP000199658">
    <property type="component" value="Unassembled WGS sequence"/>
</dbReference>
<evidence type="ECO:0000256" key="1">
    <source>
        <dbReference type="ARBA" id="ARBA00022676"/>
    </source>
</evidence>
<feature type="domain" description="Glycosyltransferase subfamily 4-like N-terminal" evidence="3">
    <location>
        <begin position="28"/>
        <end position="132"/>
    </location>
</feature>
<dbReference type="AlphaFoldDB" id="A0A1I6ID53"/>
<accession>A0A1I6ID53</accession>
<proteinExistence type="predicted"/>
<dbReference type="PANTHER" id="PTHR12526">
    <property type="entry name" value="GLYCOSYLTRANSFERASE"/>
    <property type="match status" value="1"/>
</dbReference>
<dbReference type="EMBL" id="FOYO01000002">
    <property type="protein sequence ID" value="SFR64638.1"/>
    <property type="molecule type" value="Genomic_DNA"/>
</dbReference>
<organism evidence="4 5">
    <name type="scientific">Litoreibacter janthinus</name>
    <dbReference type="NCBI Taxonomy" id="670154"/>
    <lineage>
        <taxon>Bacteria</taxon>
        <taxon>Pseudomonadati</taxon>
        <taxon>Pseudomonadota</taxon>
        <taxon>Alphaproteobacteria</taxon>
        <taxon>Rhodobacterales</taxon>
        <taxon>Roseobacteraceae</taxon>
        <taxon>Litoreibacter</taxon>
    </lineage>
</organism>
<dbReference type="Pfam" id="PF13692">
    <property type="entry name" value="Glyco_trans_1_4"/>
    <property type="match status" value="1"/>
</dbReference>
<evidence type="ECO:0000313" key="4">
    <source>
        <dbReference type="EMBL" id="SFR64638.1"/>
    </source>
</evidence>
<keyword evidence="1" id="KW-0328">Glycosyltransferase</keyword>
<dbReference type="GO" id="GO:0016757">
    <property type="term" value="F:glycosyltransferase activity"/>
    <property type="evidence" value="ECO:0007669"/>
    <property type="project" value="UniProtKB-KW"/>
</dbReference>
<reference evidence="5" key="1">
    <citation type="submission" date="2016-10" db="EMBL/GenBank/DDBJ databases">
        <authorList>
            <person name="Varghese N."/>
            <person name="Submissions S."/>
        </authorList>
    </citation>
    <scope>NUCLEOTIDE SEQUENCE [LARGE SCALE GENOMIC DNA]</scope>
    <source>
        <strain evidence="5">DSM 26921</strain>
    </source>
</reference>
<dbReference type="OrthoDB" id="9783380at2"/>
<gene>
    <name evidence="4" type="ORF">SAMN04488002_3711</name>
</gene>
<protein>
    <submittedName>
        <fullName evidence="4">Glycosyltransferase involved in cell wall bisynthesis</fullName>
    </submittedName>
</protein>
<sequence>MGILSRIQRFGYSAADSRFKKFSLLFHTVSCDLSLRMVFQKEMTDWQPDIVHSHDGISLPLAAKVAEACNAKLVFDSHELETHRNPPLPWLRKMQVVHLEKKYLPKADVIFTVGHKIAGYLEKTYKIARPIVLFNSPRKKSWPILERQMTLDRSDIRDELMIRDGAFLIVHTGNVTFNRGLEQAVIGLSKAADNADFMEKYPRGIHFAMIGNRVPAVVNRIEALHRKYGENIGLHFVPPIAPNGIVDYIKTAHACISPGIPLVLSYEFGMPNKLFEAILAGRPIVAADLVEKKKLIADNQLGVSYEADNTDELAAAFLEVALNYDTYIRSPERHEALVEKFCWEAQEKKLLEAYKSL</sequence>
<dbReference type="SUPFAM" id="SSF53756">
    <property type="entry name" value="UDP-Glycosyltransferase/glycogen phosphorylase"/>
    <property type="match status" value="1"/>
</dbReference>
<dbReference type="Pfam" id="PF13439">
    <property type="entry name" value="Glyco_transf_4"/>
    <property type="match status" value="1"/>
</dbReference>
<keyword evidence="5" id="KW-1185">Reference proteome</keyword>
<keyword evidence="2 4" id="KW-0808">Transferase</keyword>
<dbReference type="InterPro" id="IPR028098">
    <property type="entry name" value="Glyco_trans_4-like_N"/>
</dbReference>
<evidence type="ECO:0000259" key="3">
    <source>
        <dbReference type="Pfam" id="PF13439"/>
    </source>
</evidence>
<name>A0A1I6ID53_9RHOB</name>
<dbReference type="Gene3D" id="3.40.50.2000">
    <property type="entry name" value="Glycogen Phosphorylase B"/>
    <property type="match status" value="2"/>
</dbReference>
<evidence type="ECO:0000313" key="5">
    <source>
        <dbReference type="Proteomes" id="UP000199658"/>
    </source>
</evidence>
<dbReference type="RefSeq" id="WP_090220594.1">
    <property type="nucleotide sequence ID" value="NZ_FOYO01000002.1"/>
</dbReference>
<evidence type="ECO:0000256" key="2">
    <source>
        <dbReference type="ARBA" id="ARBA00022679"/>
    </source>
</evidence>